<protein>
    <submittedName>
        <fullName evidence="1">Uncharacterized protein</fullName>
    </submittedName>
</protein>
<feature type="non-terminal residue" evidence="1">
    <location>
        <position position="52"/>
    </location>
</feature>
<evidence type="ECO:0000313" key="1">
    <source>
        <dbReference type="EMBL" id="CAB0010850.1"/>
    </source>
</evidence>
<name>A0A6H5H191_9HEMI</name>
<dbReference type="EMBL" id="CADCXU010023354">
    <property type="protein sequence ID" value="CAB0010850.1"/>
    <property type="molecule type" value="Genomic_DNA"/>
</dbReference>
<organism evidence="1 2">
    <name type="scientific">Nesidiocoris tenuis</name>
    <dbReference type="NCBI Taxonomy" id="355587"/>
    <lineage>
        <taxon>Eukaryota</taxon>
        <taxon>Metazoa</taxon>
        <taxon>Ecdysozoa</taxon>
        <taxon>Arthropoda</taxon>
        <taxon>Hexapoda</taxon>
        <taxon>Insecta</taxon>
        <taxon>Pterygota</taxon>
        <taxon>Neoptera</taxon>
        <taxon>Paraneoptera</taxon>
        <taxon>Hemiptera</taxon>
        <taxon>Heteroptera</taxon>
        <taxon>Panheteroptera</taxon>
        <taxon>Cimicomorpha</taxon>
        <taxon>Miridae</taxon>
        <taxon>Dicyphina</taxon>
        <taxon>Nesidiocoris</taxon>
    </lineage>
</organism>
<keyword evidence="2" id="KW-1185">Reference proteome</keyword>
<evidence type="ECO:0000313" key="2">
    <source>
        <dbReference type="Proteomes" id="UP000479000"/>
    </source>
</evidence>
<proteinExistence type="predicted"/>
<accession>A0A6H5H191</accession>
<sequence length="52" mass="5841">MELVAKHANNDDIICPLCRGVFSSKPELRRAIASAQSLPRVIRPLKKILENQ</sequence>
<dbReference type="Proteomes" id="UP000479000">
    <property type="component" value="Unassembled WGS sequence"/>
</dbReference>
<gene>
    <name evidence="1" type="ORF">NTEN_LOCUS15844</name>
</gene>
<reference evidence="1 2" key="1">
    <citation type="submission" date="2020-02" db="EMBL/GenBank/DDBJ databases">
        <authorList>
            <person name="Ferguson B K."/>
        </authorList>
    </citation>
    <scope>NUCLEOTIDE SEQUENCE [LARGE SCALE GENOMIC DNA]</scope>
</reference>
<dbReference type="AlphaFoldDB" id="A0A6H5H191"/>